<evidence type="ECO:0000256" key="5">
    <source>
        <dbReference type="ARBA" id="ARBA00023295"/>
    </source>
</evidence>
<evidence type="ECO:0000256" key="3">
    <source>
        <dbReference type="ARBA" id="ARBA00012663"/>
    </source>
</evidence>
<dbReference type="PANTHER" id="PTHR22600">
    <property type="entry name" value="BETA-HEXOSAMINIDASE"/>
    <property type="match status" value="1"/>
</dbReference>
<dbReference type="GO" id="GO:0016020">
    <property type="term" value="C:membrane"/>
    <property type="evidence" value="ECO:0007669"/>
    <property type="project" value="TreeGrafter"/>
</dbReference>
<sequence>MNFLKSFLILFSVALCTPKFFAQEKLPLIPYPQNVDLIQGSFKIPKSIKYQSDFSKNEVENIDFAFKIFNQTNIVFKKNPSKKSQIIFSVLPPNLEDGVWAKDFYAVIIMPNQIQIQSNTDKGRFYAINTLFQLFNFYETKGKIPCMEITDSPKFQWRGMHLDVARHFFTVDEVKKYIDYLAMYKFNTFHWHLTDDQGWRIEIKKYPKLTEIGAWRNGSMIGRYSDNTFDDKRYGGFYTQEQIKEVVKYAAERHITVVPEIEMPGHAVAAIASYPELGCTGKQIEVEKKWGVFEDVFCPKPETFTFLENVLAEVMPLFPSEYIHIGGDECPKENWKKCAHCQNLIKEKGLKDEHELQSYFIQKIEKFVNAHGKKIIGWDEILEGGLAPNAAVMSWRGTEGGIAAAQQKHFVVMSPGEFCYFDHYQNNPATEPIAFGGYTSAEKVYSFNPIPEKLKDDEKKYILGAQANLWSEYILDFKQVEYMIFPRMMALSEVLWGTNLDFNDFKLRFQKNAETLDKLKVNYNKESINQPLKNPYK</sequence>
<dbReference type="Pfam" id="PF00728">
    <property type="entry name" value="Glyco_hydro_20"/>
    <property type="match status" value="1"/>
</dbReference>
<dbReference type="PIRSF" id="PIRSF001093">
    <property type="entry name" value="B-hxosamndse_ab_euk"/>
    <property type="match status" value="1"/>
</dbReference>
<dbReference type="SUPFAM" id="SSF55545">
    <property type="entry name" value="beta-N-acetylhexosaminidase-like domain"/>
    <property type="match status" value="1"/>
</dbReference>
<dbReference type="Pfam" id="PF02838">
    <property type="entry name" value="Glyco_hydro_20b"/>
    <property type="match status" value="1"/>
</dbReference>
<evidence type="ECO:0000256" key="4">
    <source>
        <dbReference type="ARBA" id="ARBA00022801"/>
    </source>
</evidence>
<dbReference type="CDD" id="cd06563">
    <property type="entry name" value="GH20_chitobiase-like"/>
    <property type="match status" value="1"/>
</dbReference>
<evidence type="ECO:0000259" key="7">
    <source>
        <dbReference type="Pfam" id="PF02838"/>
    </source>
</evidence>
<dbReference type="InterPro" id="IPR017853">
    <property type="entry name" value="GH"/>
</dbReference>
<organism evidence="8">
    <name type="scientific">bioreactor metagenome</name>
    <dbReference type="NCBI Taxonomy" id="1076179"/>
    <lineage>
        <taxon>unclassified sequences</taxon>
        <taxon>metagenomes</taxon>
        <taxon>ecological metagenomes</taxon>
    </lineage>
</organism>
<feature type="domain" description="Beta-hexosaminidase bacterial type N-terminal" evidence="7">
    <location>
        <begin position="27"/>
        <end position="151"/>
    </location>
</feature>
<dbReference type="Gene3D" id="3.30.379.10">
    <property type="entry name" value="Chitobiase/beta-hexosaminidase domain 2-like"/>
    <property type="match status" value="1"/>
</dbReference>
<dbReference type="EC" id="3.2.1.52" evidence="3"/>
<dbReference type="InterPro" id="IPR015883">
    <property type="entry name" value="Glyco_hydro_20_cat"/>
</dbReference>
<comment type="similarity">
    <text evidence="2">Belongs to the glycosyl hydrolase 20 family.</text>
</comment>
<reference evidence="8" key="1">
    <citation type="submission" date="2019-08" db="EMBL/GenBank/DDBJ databases">
        <authorList>
            <person name="Kucharzyk K."/>
            <person name="Murdoch R.W."/>
            <person name="Higgins S."/>
            <person name="Loffler F."/>
        </authorList>
    </citation>
    <scope>NUCLEOTIDE SEQUENCE</scope>
</reference>
<dbReference type="PRINTS" id="PR00738">
    <property type="entry name" value="GLHYDRLASE20"/>
</dbReference>
<comment type="caution">
    <text evidence="8">The sequence shown here is derived from an EMBL/GenBank/DDBJ whole genome shotgun (WGS) entry which is preliminary data.</text>
</comment>
<evidence type="ECO:0000256" key="2">
    <source>
        <dbReference type="ARBA" id="ARBA00006285"/>
    </source>
</evidence>
<dbReference type="GO" id="GO:0005975">
    <property type="term" value="P:carbohydrate metabolic process"/>
    <property type="evidence" value="ECO:0007669"/>
    <property type="project" value="InterPro"/>
</dbReference>
<keyword evidence="5 8" id="KW-0326">Glycosidase</keyword>
<evidence type="ECO:0000256" key="1">
    <source>
        <dbReference type="ARBA" id="ARBA00001231"/>
    </source>
</evidence>
<evidence type="ECO:0000313" key="8">
    <source>
        <dbReference type="EMBL" id="MPL64111.1"/>
    </source>
</evidence>
<dbReference type="AlphaFoldDB" id="A0A644TE91"/>
<gene>
    <name evidence="8" type="primary">exoI_1</name>
    <name evidence="8" type="ORF">SDC9_09762</name>
</gene>
<dbReference type="InterPro" id="IPR015882">
    <property type="entry name" value="HEX_bac_N"/>
</dbReference>
<dbReference type="Gene3D" id="3.20.20.80">
    <property type="entry name" value="Glycosidases"/>
    <property type="match status" value="1"/>
</dbReference>
<dbReference type="SUPFAM" id="SSF51445">
    <property type="entry name" value="(Trans)glycosidases"/>
    <property type="match status" value="1"/>
</dbReference>
<dbReference type="InterPro" id="IPR025705">
    <property type="entry name" value="Beta_hexosaminidase_sua/sub"/>
</dbReference>
<keyword evidence="4 8" id="KW-0378">Hydrolase</keyword>
<accession>A0A644TE91</accession>
<comment type="catalytic activity">
    <reaction evidence="1">
        <text>Hydrolysis of terminal non-reducing N-acetyl-D-hexosamine residues in N-acetyl-beta-D-hexosaminides.</text>
        <dbReference type="EC" id="3.2.1.52"/>
    </reaction>
</comment>
<dbReference type="GO" id="GO:0030203">
    <property type="term" value="P:glycosaminoglycan metabolic process"/>
    <property type="evidence" value="ECO:0007669"/>
    <property type="project" value="TreeGrafter"/>
</dbReference>
<dbReference type="InterPro" id="IPR029018">
    <property type="entry name" value="Hex-like_dom2"/>
</dbReference>
<name>A0A644TE91_9ZZZZ</name>
<evidence type="ECO:0000259" key="6">
    <source>
        <dbReference type="Pfam" id="PF00728"/>
    </source>
</evidence>
<proteinExistence type="inferred from homology"/>
<dbReference type="PANTHER" id="PTHR22600:SF57">
    <property type="entry name" value="BETA-N-ACETYLHEXOSAMINIDASE"/>
    <property type="match status" value="1"/>
</dbReference>
<protein>
    <recommendedName>
        <fullName evidence="3">beta-N-acetylhexosaminidase</fullName>
        <ecNumber evidence="3">3.2.1.52</ecNumber>
    </recommendedName>
</protein>
<dbReference type="EMBL" id="VSSQ01000023">
    <property type="protein sequence ID" value="MPL64111.1"/>
    <property type="molecule type" value="Genomic_DNA"/>
</dbReference>
<dbReference type="GO" id="GO:0004563">
    <property type="term" value="F:beta-N-acetylhexosaminidase activity"/>
    <property type="evidence" value="ECO:0007669"/>
    <property type="project" value="UniProtKB-EC"/>
</dbReference>
<feature type="domain" description="Glycoside hydrolase family 20 catalytic" evidence="6">
    <location>
        <begin position="155"/>
        <end position="497"/>
    </location>
</feature>